<dbReference type="SUPFAM" id="SSF52507">
    <property type="entry name" value="Homo-oligomeric flavin-containing Cys decarboxylases, HFCD"/>
    <property type="match status" value="1"/>
</dbReference>
<evidence type="ECO:0000256" key="1">
    <source>
        <dbReference type="ARBA" id="ARBA00022602"/>
    </source>
</evidence>
<evidence type="ECO:0000259" key="8">
    <source>
        <dbReference type="Pfam" id="PF02441"/>
    </source>
</evidence>
<dbReference type="HAMAP" id="MF_01984">
    <property type="entry name" value="ubiX_pad"/>
    <property type="match status" value="1"/>
</dbReference>
<feature type="binding site" evidence="7">
    <location>
        <begin position="11"/>
        <end position="13"/>
    </location>
    <ligand>
        <name>FMN</name>
        <dbReference type="ChEBI" id="CHEBI:58210"/>
    </ligand>
</feature>
<sequence>MTLPIIIGISGASGVIYGVELLRALKEIGHPTHLVVSDSAQVNLELETDVSLDEVKALADVVHDTKNMGASISSGSFKTKGMIIAPCAIKTLSGVATSDNSNLLIRAADVCLKERRRLVMMVRETPLHKGHLELMAKCADLGATILPPVPAFYHKPQTVEDIIHQSIGKALDQFDIEHNLFERWKGV</sequence>
<dbReference type="EC" id="2.5.1.129" evidence="7"/>
<dbReference type="RefSeq" id="WP_069186541.1">
    <property type="nucleotide sequence ID" value="NZ_FLYE01000005.1"/>
</dbReference>
<comment type="similarity">
    <text evidence="6 7">Belongs to the UbiX/PAD1 family.</text>
</comment>
<dbReference type="Proteomes" id="UP000231658">
    <property type="component" value="Unassembled WGS sequence"/>
</dbReference>
<dbReference type="InterPro" id="IPR004507">
    <property type="entry name" value="UbiX-like"/>
</dbReference>
<keyword evidence="1 7" id="KW-0637">Prenyltransferase</keyword>
<comment type="function">
    <text evidence="7">Flavin prenyltransferase that catalyzes the synthesis of the prenylated FMN cofactor (prenyl-FMN) for 4-hydroxy-3-polyprenylbenzoic acid decarboxylase UbiD. The prenyltransferase is metal-independent and links a dimethylallyl moiety from dimethylallyl monophosphate (DMAP) to the flavin N5 and C6 atoms of FMN.</text>
</comment>
<dbReference type="EMBL" id="FLYE01000005">
    <property type="protein sequence ID" value="SCA55840.1"/>
    <property type="molecule type" value="Genomic_DNA"/>
</dbReference>
<feature type="binding site" evidence="7">
    <location>
        <position position="123"/>
    </location>
    <ligand>
        <name>FMN</name>
        <dbReference type="ChEBI" id="CHEBI:58210"/>
    </ligand>
</feature>
<dbReference type="GO" id="GO:0016831">
    <property type="term" value="F:carboxy-lyase activity"/>
    <property type="evidence" value="ECO:0007669"/>
    <property type="project" value="TreeGrafter"/>
</dbReference>
<dbReference type="PANTHER" id="PTHR43374">
    <property type="entry name" value="FLAVIN PRENYLTRANSFERASE"/>
    <property type="match status" value="1"/>
</dbReference>
<reference evidence="9 10" key="1">
    <citation type="submission" date="2016-07" db="EMBL/GenBank/DDBJ databases">
        <authorList>
            <person name="Lefevre C.T."/>
        </authorList>
    </citation>
    <scope>NUCLEOTIDE SEQUENCE [LARGE SCALE GENOMIC DNA]</scope>
    <source>
        <strain evidence="9">PR1</strain>
    </source>
</reference>
<dbReference type="FunFam" id="3.40.50.1950:FF:000001">
    <property type="entry name" value="Flavin prenyltransferase UbiX"/>
    <property type="match status" value="1"/>
</dbReference>
<dbReference type="PANTHER" id="PTHR43374:SF1">
    <property type="entry name" value="FLAVIN PRENYLTRANSFERASE PAD1, MITOCHONDRIAL"/>
    <property type="match status" value="1"/>
</dbReference>
<keyword evidence="3 7" id="KW-0288">FMN</keyword>
<evidence type="ECO:0000256" key="2">
    <source>
        <dbReference type="ARBA" id="ARBA00022630"/>
    </source>
</evidence>
<proteinExistence type="inferred from homology"/>
<feature type="domain" description="Flavoprotein" evidence="8">
    <location>
        <begin position="5"/>
        <end position="171"/>
    </location>
</feature>
<comment type="caution">
    <text evidence="7">Lacks conserved residue(s) required for the propagation of feature annotation.</text>
</comment>
<keyword evidence="10" id="KW-1185">Reference proteome</keyword>
<comment type="catalytic activity">
    <reaction evidence="5 7">
        <text>dimethylallyl phosphate + FMNH2 = prenylated FMNH2 + phosphate</text>
        <dbReference type="Rhea" id="RHEA:37743"/>
        <dbReference type="ChEBI" id="CHEBI:43474"/>
        <dbReference type="ChEBI" id="CHEBI:57618"/>
        <dbReference type="ChEBI" id="CHEBI:87467"/>
        <dbReference type="ChEBI" id="CHEBI:88052"/>
        <dbReference type="EC" id="2.5.1.129"/>
    </reaction>
</comment>
<evidence type="ECO:0000256" key="5">
    <source>
        <dbReference type="ARBA" id="ARBA00050612"/>
    </source>
</evidence>
<organism evidence="9 10">
    <name type="scientific">Candidatus Terasakiella magnetica</name>
    <dbReference type="NCBI Taxonomy" id="1867952"/>
    <lineage>
        <taxon>Bacteria</taxon>
        <taxon>Pseudomonadati</taxon>
        <taxon>Pseudomonadota</taxon>
        <taxon>Alphaproteobacteria</taxon>
        <taxon>Rhodospirillales</taxon>
        <taxon>Terasakiellaceae</taxon>
        <taxon>Terasakiella</taxon>
    </lineage>
</organism>
<dbReference type="NCBIfam" id="TIGR00421">
    <property type="entry name" value="ubiX_pad"/>
    <property type="match status" value="1"/>
</dbReference>
<keyword evidence="4 7" id="KW-0808">Transferase</keyword>
<evidence type="ECO:0000256" key="7">
    <source>
        <dbReference type="HAMAP-Rule" id="MF_01984"/>
    </source>
</evidence>
<dbReference type="NCBIfam" id="NF004685">
    <property type="entry name" value="PRK06029.1"/>
    <property type="match status" value="1"/>
</dbReference>
<evidence type="ECO:0000256" key="4">
    <source>
        <dbReference type="ARBA" id="ARBA00022679"/>
    </source>
</evidence>
<evidence type="ECO:0000313" key="10">
    <source>
        <dbReference type="Proteomes" id="UP000231658"/>
    </source>
</evidence>
<dbReference type="Pfam" id="PF02441">
    <property type="entry name" value="Flavoprotein"/>
    <property type="match status" value="1"/>
</dbReference>
<dbReference type="Gene3D" id="3.40.50.1950">
    <property type="entry name" value="Flavin prenyltransferase-like"/>
    <property type="match status" value="1"/>
</dbReference>
<feature type="binding site" evidence="7">
    <location>
        <position position="37"/>
    </location>
    <ligand>
        <name>FMN</name>
        <dbReference type="ChEBI" id="CHEBI:58210"/>
    </ligand>
</feature>
<evidence type="ECO:0000256" key="6">
    <source>
        <dbReference type="ARBA" id="ARBA00060793"/>
    </source>
</evidence>
<dbReference type="GO" id="GO:0106141">
    <property type="term" value="F:flavin prenyltransferase activity"/>
    <property type="evidence" value="ECO:0007669"/>
    <property type="project" value="UniProtKB-EC"/>
</dbReference>
<evidence type="ECO:0000313" key="9">
    <source>
        <dbReference type="EMBL" id="SCA55840.1"/>
    </source>
</evidence>
<accession>A0A1C3REY1</accession>
<keyword evidence="9" id="KW-0456">Lyase</keyword>
<protein>
    <recommendedName>
        <fullName evidence="7">Flavin prenyltransferase UbiX</fullName>
        <ecNumber evidence="7">2.5.1.129</ecNumber>
    </recommendedName>
</protein>
<dbReference type="InterPro" id="IPR003382">
    <property type="entry name" value="Flavoprotein"/>
</dbReference>
<feature type="binding site" evidence="7">
    <location>
        <position position="169"/>
    </location>
    <ligand>
        <name>dimethylallyl phosphate</name>
        <dbReference type="ChEBI" id="CHEBI:88052"/>
    </ligand>
</feature>
<evidence type="ECO:0000256" key="3">
    <source>
        <dbReference type="ARBA" id="ARBA00022643"/>
    </source>
</evidence>
<name>A0A1C3REY1_9PROT</name>
<dbReference type="InterPro" id="IPR036551">
    <property type="entry name" value="Flavin_trans-like"/>
</dbReference>
<dbReference type="OrthoDB" id="9781577at2"/>
<keyword evidence="2 7" id="KW-0285">Flavoprotein</keyword>
<dbReference type="AlphaFoldDB" id="A0A1C3REY1"/>
<feature type="binding site" evidence="7">
    <location>
        <position position="153"/>
    </location>
    <ligand>
        <name>dimethylallyl phosphate</name>
        <dbReference type="ChEBI" id="CHEBI:88052"/>
    </ligand>
</feature>
<dbReference type="STRING" id="1867952.MTBPR1_130036"/>
<gene>
    <name evidence="7 9" type="primary">ubiX</name>
    <name evidence="9" type="ORF">MTBPR1_130036</name>
</gene>